<evidence type="ECO:0000313" key="3">
    <source>
        <dbReference type="EMBL" id="GLS18864.1"/>
    </source>
</evidence>
<dbReference type="InterPro" id="IPR000387">
    <property type="entry name" value="Tyr_Pase_dom"/>
</dbReference>
<evidence type="ECO:0000256" key="1">
    <source>
        <dbReference type="ARBA" id="ARBA00009580"/>
    </source>
</evidence>
<dbReference type="EMBL" id="BSPC01000015">
    <property type="protein sequence ID" value="GLS18864.1"/>
    <property type="molecule type" value="Genomic_DNA"/>
</dbReference>
<dbReference type="RefSeq" id="WP_284311733.1">
    <property type="nucleotide sequence ID" value="NZ_BSPC01000015.1"/>
</dbReference>
<comment type="similarity">
    <text evidence="1">Belongs to the protein-tyrosine phosphatase family.</text>
</comment>
<dbReference type="Pfam" id="PF13350">
    <property type="entry name" value="Y_phosphatase3"/>
    <property type="match status" value="1"/>
</dbReference>
<comment type="caution">
    <text evidence="3">The sequence shown here is derived from an EMBL/GenBank/DDBJ whole genome shotgun (WGS) entry which is preliminary data.</text>
</comment>
<dbReference type="PANTHER" id="PTHR31126:SF72">
    <property type="entry name" value="DUAL SPECIFICITY PROTEIN PHOSPHATASE TPBA"/>
    <property type="match status" value="1"/>
</dbReference>
<dbReference type="InterPro" id="IPR026893">
    <property type="entry name" value="Tyr/Ser_Pase_IphP-type"/>
</dbReference>
<keyword evidence="4" id="KW-1185">Reference proteome</keyword>
<evidence type="ECO:0000313" key="4">
    <source>
        <dbReference type="Proteomes" id="UP001156882"/>
    </source>
</evidence>
<organism evidence="3 4">
    <name type="scientific">Labrys miyagiensis</name>
    <dbReference type="NCBI Taxonomy" id="346912"/>
    <lineage>
        <taxon>Bacteria</taxon>
        <taxon>Pseudomonadati</taxon>
        <taxon>Pseudomonadota</taxon>
        <taxon>Alphaproteobacteria</taxon>
        <taxon>Hyphomicrobiales</taxon>
        <taxon>Xanthobacteraceae</taxon>
        <taxon>Labrys</taxon>
    </lineage>
</organism>
<dbReference type="PROSITE" id="PS50056">
    <property type="entry name" value="TYR_PHOSPHATASE_2"/>
    <property type="match status" value="1"/>
</dbReference>
<dbReference type="InterPro" id="IPR016130">
    <property type="entry name" value="Tyr_Pase_AS"/>
</dbReference>
<dbReference type="Proteomes" id="UP001156882">
    <property type="component" value="Unassembled WGS sequence"/>
</dbReference>
<dbReference type="PROSITE" id="PS00383">
    <property type="entry name" value="TYR_PHOSPHATASE_1"/>
    <property type="match status" value="1"/>
</dbReference>
<sequence length="188" mass="20498">MRRAWLYGFAGLVLLAFSAVGGYAADILLNNNFNEVRPGELYRSAQPDALEIAAYANRYKIKTIVNLRGSNPGTLWYDSEVAASKVLGITHVDFPMSAKRQLTLAQAQALVEIFRTAQKPILIHCEAGADRSGLASALYLAAVSKADEATAERQLSIRFGHISSPLSAAYAMDLTFESLEPWLGFKNS</sequence>
<proteinExistence type="inferred from homology"/>
<dbReference type="PANTHER" id="PTHR31126">
    <property type="entry name" value="TYROSINE-PROTEIN PHOSPHATASE"/>
    <property type="match status" value="1"/>
</dbReference>
<dbReference type="CDD" id="cd14529">
    <property type="entry name" value="TpbA-like"/>
    <property type="match status" value="1"/>
</dbReference>
<dbReference type="Gene3D" id="3.90.190.10">
    <property type="entry name" value="Protein tyrosine phosphatase superfamily"/>
    <property type="match status" value="1"/>
</dbReference>
<reference evidence="4" key="1">
    <citation type="journal article" date="2019" name="Int. J. Syst. Evol. Microbiol.">
        <title>The Global Catalogue of Microorganisms (GCM) 10K type strain sequencing project: providing services to taxonomists for standard genome sequencing and annotation.</title>
        <authorList>
            <consortium name="The Broad Institute Genomics Platform"/>
            <consortium name="The Broad Institute Genome Sequencing Center for Infectious Disease"/>
            <person name="Wu L."/>
            <person name="Ma J."/>
        </authorList>
    </citation>
    <scope>NUCLEOTIDE SEQUENCE [LARGE SCALE GENOMIC DNA]</scope>
    <source>
        <strain evidence="4">NBRC 101365</strain>
    </source>
</reference>
<evidence type="ECO:0000259" key="2">
    <source>
        <dbReference type="PROSITE" id="PS50056"/>
    </source>
</evidence>
<name>A0ABQ6CF57_9HYPH</name>
<gene>
    <name evidence="3" type="ORF">GCM10007874_18810</name>
</gene>
<dbReference type="SUPFAM" id="SSF52799">
    <property type="entry name" value="(Phosphotyrosine protein) phosphatases II"/>
    <property type="match status" value="1"/>
</dbReference>
<dbReference type="InterPro" id="IPR029021">
    <property type="entry name" value="Prot-tyrosine_phosphatase-like"/>
</dbReference>
<feature type="domain" description="Tyrosine specific protein phosphatases" evidence="2">
    <location>
        <begin position="101"/>
        <end position="140"/>
    </location>
</feature>
<protein>
    <recommendedName>
        <fullName evidence="2">Tyrosine specific protein phosphatases domain-containing protein</fullName>
    </recommendedName>
</protein>
<accession>A0ABQ6CF57</accession>